<proteinExistence type="predicted"/>
<gene>
    <name evidence="2" type="ORF">SAMN04489760_1295</name>
</gene>
<dbReference type="AlphaFoldDB" id="A0A1H7ZZQ4"/>
<keyword evidence="1" id="KW-0812">Transmembrane</keyword>
<reference evidence="2 3" key="1">
    <citation type="submission" date="2016-10" db="EMBL/GenBank/DDBJ databases">
        <authorList>
            <person name="de Groot N.N."/>
        </authorList>
    </citation>
    <scope>NUCLEOTIDE SEQUENCE [LARGE SCALE GENOMIC DNA]</scope>
    <source>
        <strain evidence="2 3">DSM 8423</strain>
    </source>
</reference>
<keyword evidence="1" id="KW-1133">Transmembrane helix</keyword>
<name>A0A1H7ZZQ4_9BACT</name>
<evidence type="ECO:0000313" key="2">
    <source>
        <dbReference type="EMBL" id="SEM63950.1"/>
    </source>
</evidence>
<dbReference type="EMBL" id="FOBS01000029">
    <property type="protein sequence ID" value="SEM63950.1"/>
    <property type="molecule type" value="Genomic_DNA"/>
</dbReference>
<evidence type="ECO:0000256" key="1">
    <source>
        <dbReference type="SAM" id="Phobius"/>
    </source>
</evidence>
<sequence>MRLAHQVDAISTDNAIMSAPKAGGGERYKNSETSRLLCAAAYLDRQFRNQVIKFCLEDKHRAIGPSFGVDMATVVRHCRNAKRKLDSRELWLLLPAMVAVIVVANSLQVEAFTYRTWGILLALYLVTFAICLWFKSRARTIVTSNFLRGRFDPDTMLTEDDTPVGYLRAAETGNVVIYSGFTPFVGSGENMGGWSFAMDLSKRADSVMESSLSGAELTTDVPITKEAIAPKEVSLEALYACVARAINGLQLDRVTIEDKLYINGQDIRDDKRFLEDPLARPLNQVDEQAVTRAMLEQSEKQLRHYRCVRVVDWSGEMVLSIFLRFSKLSYNLFVEASYFLLTPVGERFRQVDSMSPHFSFGRFFKMLVFTAVATPFVTLYSPFVLLGRIQERIQRWSAHRQEKKQILDNPTFDYGASFSFRQWASPHEYRRYFQRLDKEMYFKVLEKNILDSILTFLEENNVDVSELKQRQSMILNNGLILSGGSMTAENLSVGAGAKVETVKQKVSQFAAKAVAAGKQSN</sequence>
<evidence type="ECO:0000313" key="3">
    <source>
        <dbReference type="Proteomes" id="UP000198744"/>
    </source>
</evidence>
<feature type="transmembrane region" description="Helical" evidence="1">
    <location>
        <begin position="364"/>
        <end position="386"/>
    </location>
</feature>
<feature type="transmembrane region" description="Helical" evidence="1">
    <location>
        <begin position="114"/>
        <end position="134"/>
    </location>
</feature>
<protein>
    <submittedName>
        <fullName evidence="2">Uncharacterized protein</fullName>
    </submittedName>
</protein>
<feature type="transmembrane region" description="Helical" evidence="1">
    <location>
        <begin position="90"/>
        <end position="108"/>
    </location>
</feature>
<keyword evidence="1" id="KW-0472">Membrane</keyword>
<accession>A0A1H7ZZQ4</accession>
<organism evidence="2 3">
    <name type="scientific">Syntrophus gentianae</name>
    <dbReference type="NCBI Taxonomy" id="43775"/>
    <lineage>
        <taxon>Bacteria</taxon>
        <taxon>Pseudomonadati</taxon>
        <taxon>Thermodesulfobacteriota</taxon>
        <taxon>Syntrophia</taxon>
        <taxon>Syntrophales</taxon>
        <taxon>Syntrophaceae</taxon>
        <taxon>Syntrophus</taxon>
    </lineage>
</organism>
<dbReference type="Proteomes" id="UP000198744">
    <property type="component" value="Unassembled WGS sequence"/>
</dbReference>
<dbReference type="STRING" id="43775.SAMN04489760_1295"/>
<keyword evidence="3" id="KW-1185">Reference proteome</keyword>